<protein>
    <submittedName>
        <fullName evidence="1">Uncharacterized protein</fullName>
    </submittedName>
</protein>
<comment type="caution">
    <text evidence="1">The sequence shown here is derived from an EMBL/GenBank/DDBJ whole genome shotgun (WGS) entry which is preliminary data.</text>
</comment>
<dbReference type="Proteomes" id="UP000179769">
    <property type="component" value="Unassembled WGS sequence"/>
</dbReference>
<sequence>MSSLATDVASYLSALVADMRPPAVDGSPMTLNPEVEGNTITATLRYASGLGATAGLRITVAEVDLPDEVTS</sequence>
<evidence type="ECO:0000313" key="1">
    <source>
        <dbReference type="EMBL" id="OHV39391.1"/>
    </source>
</evidence>
<dbReference type="EMBL" id="MAXA01000099">
    <property type="protein sequence ID" value="OHV39391.1"/>
    <property type="molecule type" value="Genomic_DNA"/>
</dbReference>
<gene>
    <name evidence="1" type="ORF">BBK14_33010</name>
</gene>
<organism evidence="1 2">
    <name type="scientific">Parafrankia soli</name>
    <dbReference type="NCBI Taxonomy" id="2599596"/>
    <lineage>
        <taxon>Bacteria</taxon>
        <taxon>Bacillati</taxon>
        <taxon>Actinomycetota</taxon>
        <taxon>Actinomycetes</taxon>
        <taxon>Frankiales</taxon>
        <taxon>Frankiaceae</taxon>
        <taxon>Parafrankia</taxon>
    </lineage>
</organism>
<evidence type="ECO:0000313" key="2">
    <source>
        <dbReference type="Proteomes" id="UP000179769"/>
    </source>
</evidence>
<accession>A0A1S1R115</accession>
<reference evidence="2" key="1">
    <citation type="submission" date="2016-07" db="EMBL/GenBank/DDBJ databases">
        <title>Frankia sp. NRRL B-16219 Genome sequencing.</title>
        <authorList>
            <person name="Ghodhbane-Gtari F."/>
            <person name="Swanson E."/>
            <person name="Gueddou A."/>
            <person name="Louati M."/>
            <person name="Nouioui I."/>
            <person name="Hezbri K."/>
            <person name="Abebe-Akele F."/>
            <person name="Simpson S."/>
            <person name="Morris K."/>
            <person name="Thomas K."/>
            <person name="Gtari M."/>
            <person name="Tisa L.S."/>
        </authorList>
    </citation>
    <scope>NUCLEOTIDE SEQUENCE [LARGE SCALE GENOMIC DNA]</scope>
    <source>
        <strain evidence="2">NRRL B-16219</strain>
    </source>
</reference>
<dbReference type="AlphaFoldDB" id="A0A1S1R115"/>
<dbReference type="RefSeq" id="WP_071061230.1">
    <property type="nucleotide sequence ID" value="NZ_MAXA01000099.1"/>
</dbReference>
<keyword evidence="2" id="KW-1185">Reference proteome</keyword>
<proteinExistence type="predicted"/>
<name>A0A1S1R115_9ACTN</name>